<evidence type="ECO:0000256" key="6">
    <source>
        <dbReference type="SAM" id="MobiDB-lite"/>
    </source>
</evidence>
<evidence type="ECO:0000256" key="3">
    <source>
        <dbReference type="ARBA" id="ARBA00023015"/>
    </source>
</evidence>
<dbReference type="SUPFAM" id="SSF57701">
    <property type="entry name" value="Zn2/Cys6 DNA-binding domain"/>
    <property type="match status" value="1"/>
</dbReference>
<keyword evidence="3" id="KW-0805">Transcription regulation</keyword>
<sequence length="399" mass="45035">MRAAKKSKACHSCAKGKRRCDKAQPICGRCDELDLECRYPQRRRRRPQDPTANHHRDDGAQGLSTLNRLESPEPLDLDQLLGRPAQDHWFLGPDSWTISHLPSNVPPFSSAVFSNFTRGLNIWLKQWVDNGQNPFIHHQLYAESGLPKCMRDAYTSIAVHSTQTESNEALVFQVLEANAGSLVTSHTLDTNPGLDTRQHLARTQALFVHLAIALFSSPIRTRGQAERHIPLFMNWLDQLWESATRDLETASHPLLGNSANQEPRGPEIDIFFDGDPAPRLWRMWVVAESVRRIWLIGTMTVGIYLTLQRGSSKCNGGARFTARGDIWAAESAVAWSKLVKEQDPLFLPSLDCSELFTRTRAPEVDEFAKHLLTVMYGLERVESWIARTTVSEDALGIFF</sequence>
<dbReference type="PROSITE" id="PS50048">
    <property type="entry name" value="ZN2_CY6_FUNGAL_2"/>
    <property type="match status" value="1"/>
</dbReference>
<dbReference type="GO" id="GO:0000981">
    <property type="term" value="F:DNA-binding transcription factor activity, RNA polymerase II-specific"/>
    <property type="evidence" value="ECO:0007669"/>
    <property type="project" value="InterPro"/>
</dbReference>
<dbReference type="PRINTS" id="PR00755">
    <property type="entry name" value="AFLATOXINBRP"/>
</dbReference>
<gene>
    <name evidence="8" type="ORF">B0T10DRAFT_412129</name>
</gene>
<evidence type="ECO:0000256" key="5">
    <source>
        <dbReference type="ARBA" id="ARBA00023242"/>
    </source>
</evidence>
<dbReference type="Pfam" id="PF00172">
    <property type="entry name" value="Zn_clus"/>
    <property type="match status" value="1"/>
</dbReference>
<evidence type="ECO:0000256" key="4">
    <source>
        <dbReference type="ARBA" id="ARBA00023163"/>
    </source>
</evidence>
<dbReference type="OrthoDB" id="5355161at2759"/>
<evidence type="ECO:0000256" key="1">
    <source>
        <dbReference type="ARBA" id="ARBA00022723"/>
    </source>
</evidence>
<dbReference type="InterPro" id="IPR001138">
    <property type="entry name" value="Zn2Cys6_DnaBD"/>
</dbReference>
<dbReference type="PROSITE" id="PS00463">
    <property type="entry name" value="ZN2_CY6_FUNGAL_1"/>
    <property type="match status" value="1"/>
</dbReference>
<proteinExistence type="predicted"/>
<dbReference type="CDD" id="cd00067">
    <property type="entry name" value="GAL4"/>
    <property type="match status" value="1"/>
</dbReference>
<keyword evidence="4" id="KW-0804">Transcription</keyword>
<organism evidence="8 9">
    <name type="scientific">Thelonectria olida</name>
    <dbReference type="NCBI Taxonomy" id="1576542"/>
    <lineage>
        <taxon>Eukaryota</taxon>
        <taxon>Fungi</taxon>
        <taxon>Dikarya</taxon>
        <taxon>Ascomycota</taxon>
        <taxon>Pezizomycotina</taxon>
        <taxon>Sordariomycetes</taxon>
        <taxon>Hypocreomycetidae</taxon>
        <taxon>Hypocreales</taxon>
        <taxon>Nectriaceae</taxon>
        <taxon>Thelonectria</taxon>
    </lineage>
</organism>
<keyword evidence="9" id="KW-1185">Reference proteome</keyword>
<protein>
    <recommendedName>
        <fullName evidence="7">Zn(2)-C6 fungal-type domain-containing protein</fullName>
    </recommendedName>
</protein>
<evidence type="ECO:0000256" key="2">
    <source>
        <dbReference type="ARBA" id="ARBA00022833"/>
    </source>
</evidence>
<evidence type="ECO:0000313" key="9">
    <source>
        <dbReference type="Proteomes" id="UP000777438"/>
    </source>
</evidence>
<keyword evidence="2" id="KW-0862">Zinc</keyword>
<comment type="caution">
    <text evidence="8">The sequence shown here is derived from an EMBL/GenBank/DDBJ whole genome shotgun (WGS) entry which is preliminary data.</text>
</comment>
<accession>A0A9P9ANA1</accession>
<keyword evidence="5" id="KW-0539">Nucleus</keyword>
<keyword evidence="1" id="KW-0479">Metal-binding</keyword>
<evidence type="ECO:0000259" key="7">
    <source>
        <dbReference type="PROSITE" id="PS50048"/>
    </source>
</evidence>
<dbReference type="InterPro" id="IPR036864">
    <property type="entry name" value="Zn2-C6_fun-type_DNA-bd_sf"/>
</dbReference>
<reference evidence="8 9" key="1">
    <citation type="journal article" date="2021" name="Nat. Commun.">
        <title>Genetic determinants of endophytism in the Arabidopsis root mycobiome.</title>
        <authorList>
            <person name="Mesny F."/>
            <person name="Miyauchi S."/>
            <person name="Thiergart T."/>
            <person name="Pickel B."/>
            <person name="Atanasova L."/>
            <person name="Karlsson M."/>
            <person name="Huettel B."/>
            <person name="Barry K.W."/>
            <person name="Haridas S."/>
            <person name="Chen C."/>
            <person name="Bauer D."/>
            <person name="Andreopoulos W."/>
            <person name="Pangilinan J."/>
            <person name="LaButti K."/>
            <person name="Riley R."/>
            <person name="Lipzen A."/>
            <person name="Clum A."/>
            <person name="Drula E."/>
            <person name="Henrissat B."/>
            <person name="Kohler A."/>
            <person name="Grigoriev I.V."/>
            <person name="Martin F.M."/>
            <person name="Hacquard S."/>
        </authorList>
    </citation>
    <scope>NUCLEOTIDE SEQUENCE [LARGE SCALE GENOMIC DNA]</scope>
    <source>
        <strain evidence="8 9">MPI-CAGE-CH-0241</strain>
    </source>
</reference>
<dbReference type="GO" id="GO:0008270">
    <property type="term" value="F:zinc ion binding"/>
    <property type="evidence" value="ECO:0007669"/>
    <property type="project" value="InterPro"/>
</dbReference>
<feature type="region of interest" description="Disordered" evidence="6">
    <location>
        <begin position="42"/>
        <end position="66"/>
    </location>
</feature>
<dbReference type="SMART" id="SM00066">
    <property type="entry name" value="GAL4"/>
    <property type="match status" value="1"/>
</dbReference>
<feature type="domain" description="Zn(2)-C6 fungal-type" evidence="7">
    <location>
        <begin position="9"/>
        <end position="39"/>
    </location>
</feature>
<name>A0A9P9ANA1_9HYPO</name>
<dbReference type="Proteomes" id="UP000777438">
    <property type="component" value="Unassembled WGS sequence"/>
</dbReference>
<dbReference type="EMBL" id="JAGPYM010000026">
    <property type="protein sequence ID" value="KAH6880539.1"/>
    <property type="molecule type" value="Genomic_DNA"/>
</dbReference>
<dbReference type="AlphaFoldDB" id="A0A9P9ANA1"/>
<dbReference type="PANTHER" id="PTHR47660">
    <property type="entry name" value="TRANSCRIPTION FACTOR WITH C2H2 AND ZN(2)-CYS(6) DNA BINDING DOMAIN (EUROFUNG)-RELATED-RELATED"/>
    <property type="match status" value="1"/>
</dbReference>
<dbReference type="Gene3D" id="4.10.240.10">
    <property type="entry name" value="Zn(2)-C6 fungal-type DNA-binding domain"/>
    <property type="match status" value="1"/>
</dbReference>
<evidence type="ECO:0000313" key="8">
    <source>
        <dbReference type="EMBL" id="KAH6880539.1"/>
    </source>
</evidence>